<evidence type="ECO:0000313" key="6">
    <source>
        <dbReference type="Proteomes" id="UP000192527"/>
    </source>
</evidence>
<keyword evidence="1" id="KW-0805">Transcription regulation</keyword>
<feature type="domain" description="HTH araC/xylS-type" evidence="4">
    <location>
        <begin position="320"/>
        <end position="418"/>
    </location>
</feature>
<keyword evidence="2" id="KW-0238">DNA-binding</keyword>
<sequence>MLFFCKLNHRKKRLVKRRVFQMNAVNYELISMLKDCSIAFQTPIFLFDHHHKLTYQFPDSFQKPHPLLRENLSPNLRQSENIPYSLQLYSDAFHQQMFLYPMLDERGKGVIIGIGPFLQQEVGRKQVNKLLILHDIEKEHGEAMLDYFSQLPVVNQVHVLSLERMLLRVLPEKEDKPMIRSNADDRQKKAFQFYAHTSPSQKDSYQLKEQFFEAFKKGDEKATDLYQKYKKEFSVSLANGDSIRSEKNHLIRLVAELTQVCLEEGAPRDELFSLSEFYINFLETKQTRTDLLELESNVILSFLSRLKQTKNGQHYSPLVERTQKYIFQYLTETISLKKIAEELNVHPNYLSGVFAKEVGISISQFINKQRIKQAKELLSITRYSLMEISILLGYNSQSYFTRVFKKVEGIGPKEFRDKYHVSEE</sequence>
<dbReference type="KEGG" id="hmn:HM131_04725"/>
<evidence type="ECO:0000313" key="5">
    <source>
        <dbReference type="EMBL" id="ARI76181.1"/>
    </source>
</evidence>
<dbReference type="PANTHER" id="PTHR43280:SF34">
    <property type="entry name" value="ARAC-FAMILY TRANSCRIPTIONAL REGULATOR"/>
    <property type="match status" value="1"/>
</dbReference>
<protein>
    <recommendedName>
        <fullName evidence="4">HTH araC/xylS-type domain-containing protein</fullName>
    </recommendedName>
</protein>
<evidence type="ECO:0000259" key="4">
    <source>
        <dbReference type="PROSITE" id="PS01124"/>
    </source>
</evidence>
<organism evidence="5 6">
    <name type="scientific">Halobacillus mangrovi</name>
    <dbReference type="NCBI Taxonomy" id="402384"/>
    <lineage>
        <taxon>Bacteria</taxon>
        <taxon>Bacillati</taxon>
        <taxon>Bacillota</taxon>
        <taxon>Bacilli</taxon>
        <taxon>Bacillales</taxon>
        <taxon>Bacillaceae</taxon>
        <taxon>Halobacillus</taxon>
    </lineage>
</organism>
<keyword evidence="3" id="KW-0804">Transcription</keyword>
<gene>
    <name evidence="5" type="ORF">HM131_04725</name>
</gene>
<evidence type="ECO:0000256" key="3">
    <source>
        <dbReference type="ARBA" id="ARBA00023163"/>
    </source>
</evidence>
<accession>A0A1W5ZSE2</accession>
<dbReference type="Gene3D" id="1.10.10.60">
    <property type="entry name" value="Homeodomain-like"/>
    <property type="match status" value="2"/>
</dbReference>
<dbReference type="PRINTS" id="PR00032">
    <property type="entry name" value="HTHARAC"/>
</dbReference>
<dbReference type="GO" id="GO:0003700">
    <property type="term" value="F:DNA-binding transcription factor activity"/>
    <property type="evidence" value="ECO:0007669"/>
    <property type="project" value="InterPro"/>
</dbReference>
<keyword evidence="6" id="KW-1185">Reference proteome</keyword>
<evidence type="ECO:0000256" key="1">
    <source>
        <dbReference type="ARBA" id="ARBA00023015"/>
    </source>
</evidence>
<dbReference type="EMBL" id="CP020772">
    <property type="protein sequence ID" value="ARI76181.1"/>
    <property type="molecule type" value="Genomic_DNA"/>
</dbReference>
<dbReference type="GO" id="GO:0043565">
    <property type="term" value="F:sequence-specific DNA binding"/>
    <property type="evidence" value="ECO:0007669"/>
    <property type="project" value="InterPro"/>
</dbReference>
<evidence type="ECO:0000256" key="2">
    <source>
        <dbReference type="ARBA" id="ARBA00023125"/>
    </source>
</evidence>
<proteinExistence type="predicted"/>
<dbReference type="InterPro" id="IPR018060">
    <property type="entry name" value="HTH_AraC"/>
</dbReference>
<dbReference type="Proteomes" id="UP000192527">
    <property type="component" value="Chromosome"/>
</dbReference>
<dbReference type="PROSITE" id="PS01124">
    <property type="entry name" value="HTH_ARAC_FAMILY_2"/>
    <property type="match status" value="1"/>
</dbReference>
<dbReference type="OrthoDB" id="247151at2"/>
<dbReference type="InterPro" id="IPR020449">
    <property type="entry name" value="Tscrpt_reg_AraC-type_HTH"/>
</dbReference>
<dbReference type="AlphaFoldDB" id="A0A1W5ZSE2"/>
<dbReference type="InterPro" id="IPR009057">
    <property type="entry name" value="Homeodomain-like_sf"/>
</dbReference>
<reference evidence="5 6" key="1">
    <citation type="submission" date="2017-04" db="EMBL/GenBank/DDBJ databases">
        <title>The whole genome sequencing and assembly of Halobacillus mangrovi strain.</title>
        <authorList>
            <person name="Lee S.-J."/>
            <person name="Park M.-K."/>
            <person name="Kim J.-Y."/>
            <person name="Lee Y.-J."/>
            <person name="Yi H."/>
            <person name="Bahn Y.-S."/>
            <person name="Kim J.F."/>
            <person name="Lee D.-W."/>
        </authorList>
    </citation>
    <scope>NUCLEOTIDE SEQUENCE [LARGE SCALE GENOMIC DNA]</scope>
    <source>
        <strain evidence="5 6">KTB 131</strain>
    </source>
</reference>
<dbReference type="SMART" id="SM00342">
    <property type="entry name" value="HTH_ARAC"/>
    <property type="match status" value="1"/>
</dbReference>
<name>A0A1W5ZSE2_9BACI</name>
<dbReference type="SUPFAM" id="SSF46689">
    <property type="entry name" value="Homeodomain-like"/>
    <property type="match status" value="2"/>
</dbReference>
<dbReference type="PANTHER" id="PTHR43280">
    <property type="entry name" value="ARAC-FAMILY TRANSCRIPTIONAL REGULATOR"/>
    <property type="match status" value="1"/>
</dbReference>
<dbReference type="STRING" id="402384.HM131_04725"/>
<dbReference type="Pfam" id="PF12833">
    <property type="entry name" value="HTH_18"/>
    <property type="match status" value="1"/>
</dbReference>